<organism evidence="6 7">
    <name type="scientific">Rhodoferax lacus</name>
    <dbReference type="NCBI Taxonomy" id="2184758"/>
    <lineage>
        <taxon>Bacteria</taxon>
        <taxon>Pseudomonadati</taxon>
        <taxon>Pseudomonadota</taxon>
        <taxon>Betaproteobacteria</taxon>
        <taxon>Burkholderiales</taxon>
        <taxon>Comamonadaceae</taxon>
        <taxon>Rhodoferax</taxon>
    </lineage>
</organism>
<dbReference type="GO" id="GO:0003824">
    <property type="term" value="F:catalytic activity"/>
    <property type="evidence" value="ECO:0007669"/>
    <property type="project" value="UniProtKB-ARBA"/>
</dbReference>
<comment type="caution">
    <text evidence="6">The sequence shown here is derived from an EMBL/GenBank/DDBJ whole genome shotgun (WGS) entry which is preliminary data.</text>
</comment>
<feature type="domain" description="PAS" evidence="2">
    <location>
        <begin position="357"/>
        <end position="416"/>
    </location>
</feature>
<evidence type="ECO:0000256" key="1">
    <source>
        <dbReference type="SAM" id="Phobius"/>
    </source>
</evidence>
<dbReference type="EMBL" id="QFZK01000006">
    <property type="protein sequence ID" value="RFO96616.1"/>
    <property type="molecule type" value="Genomic_DNA"/>
</dbReference>
<dbReference type="PANTHER" id="PTHR44757:SF2">
    <property type="entry name" value="BIOFILM ARCHITECTURE MAINTENANCE PROTEIN MBAA"/>
    <property type="match status" value="1"/>
</dbReference>
<feature type="transmembrane region" description="Helical" evidence="1">
    <location>
        <begin position="55"/>
        <end position="76"/>
    </location>
</feature>
<dbReference type="SMART" id="SM00091">
    <property type="entry name" value="PAS"/>
    <property type="match status" value="2"/>
</dbReference>
<dbReference type="Pfam" id="PF00990">
    <property type="entry name" value="GGDEF"/>
    <property type="match status" value="1"/>
</dbReference>
<dbReference type="Gene3D" id="3.30.70.270">
    <property type="match status" value="1"/>
</dbReference>
<dbReference type="PROSITE" id="PS50883">
    <property type="entry name" value="EAL"/>
    <property type="match status" value="1"/>
</dbReference>
<feature type="domain" description="GGDEF" evidence="5">
    <location>
        <begin position="636"/>
        <end position="769"/>
    </location>
</feature>
<keyword evidence="1" id="KW-1133">Transmembrane helix</keyword>
<dbReference type="InterPro" id="IPR029787">
    <property type="entry name" value="Nucleotide_cyclase"/>
</dbReference>
<dbReference type="SMART" id="SM00052">
    <property type="entry name" value="EAL"/>
    <property type="match status" value="1"/>
</dbReference>
<dbReference type="CDD" id="cd12915">
    <property type="entry name" value="PDC2_DGC_like"/>
    <property type="match status" value="1"/>
</dbReference>
<gene>
    <name evidence="6" type="ORF">DIC66_11345</name>
</gene>
<keyword evidence="1" id="KW-0812">Transmembrane</keyword>
<dbReference type="PANTHER" id="PTHR44757">
    <property type="entry name" value="DIGUANYLATE CYCLASE DGCP"/>
    <property type="match status" value="1"/>
</dbReference>
<dbReference type="FunFam" id="3.30.70.270:FF:000001">
    <property type="entry name" value="Diguanylate cyclase domain protein"/>
    <property type="match status" value="1"/>
</dbReference>
<keyword evidence="1" id="KW-0472">Membrane</keyword>
<dbReference type="InterPro" id="IPR054327">
    <property type="entry name" value="His-kinase-like_sensor"/>
</dbReference>
<feature type="domain" description="EAL" evidence="4">
    <location>
        <begin position="778"/>
        <end position="1032"/>
    </location>
</feature>
<dbReference type="NCBIfam" id="TIGR00254">
    <property type="entry name" value="GGDEF"/>
    <property type="match status" value="1"/>
</dbReference>
<evidence type="ECO:0000259" key="5">
    <source>
        <dbReference type="PROSITE" id="PS50887"/>
    </source>
</evidence>
<dbReference type="InterPro" id="IPR001610">
    <property type="entry name" value="PAC"/>
</dbReference>
<dbReference type="InterPro" id="IPR043128">
    <property type="entry name" value="Rev_trsase/Diguanyl_cyclase"/>
</dbReference>
<evidence type="ECO:0000259" key="3">
    <source>
        <dbReference type="PROSITE" id="PS50113"/>
    </source>
</evidence>
<dbReference type="InterPro" id="IPR013767">
    <property type="entry name" value="PAS_fold"/>
</dbReference>
<dbReference type="InterPro" id="IPR001633">
    <property type="entry name" value="EAL_dom"/>
</dbReference>
<evidence type="ECO:0000259" key="4">
    <source>
        <dbReference type="PROSITE" id="PS50883"/>
    </source>
</evidence>
<dbReference type="Proteomes" id="UP000260665">
    <property type="component" value="Unassembled WGS sequence"/>
</dbReference>
<dbReference type="Gene3D" id="3.30.450.20">
    <property type="entry name" value="PAS domain"/>
    <property type="match status" value="4"/>
</dbReference>
<feature type="domain" description="PAC" evidence="3">
    <location>
        <begin position="552"/>
        <end position="604"/>
    </location>
</feature>
<evidence type="ECO:0000259" key="2">
    <source>
        <dbReference type="PROSITE" id="PS50112"/>
    </source>
</evidence>
<dbReference type="InterPro" id="IPR035919">
    <property type="entry name" value="EAL_sf"/>
</dbReference>
<dbReference type="InterPro" id="IPR000700">
    <property type="entry name" value="PAS-assoc_C"/>
</dbReference>
<dbReference type="SUPFAM" id="SSF55785">
    <property type="entry name" value="PYP-like sensor domain (PAS domain)"/>
    <property type="match status" value="2"/>
</dbReference>
<dbReference type="Pfam" id="PF13426">
    <property type="entry name" value="PAS_9"/>
    <property type="match status" value="1"/>
</dbReference>
<dbReference type="SUPFAM" id="SSF55073">
    <property type="entry name" value="Nucleotide cyclase"/>
    <property type="match status" value="1"/>
</dbReference>
<dbReference type="InterPro" id="IPR052155">
    <property type="entry name" value="Biofilm_reg_signaling"/>
</dbReference>
<dbReference type="CDD" id="cd00130">
    <property type="entry name" value="PAS"/>
    <property type="match status" value="2"/>
</dbReference>
<dbReference type="CDD" id="cd18773">
    <property type="entry name" value="PDC1_HK_sensor"/>
    <property type="match status" value="1"/>
</dbReference>
<feature type="domain" description="PAC" evidence="3">
    <location>
        <begin position="430"/>
        <end position="482"/>
    </location>
</feature>
<evidence type="ECO:0000313" key="6">
    <source>
        <dbReference type="EMBL" id="RFO96616.1"/>
    </source>
</evidence>
<sequence>MRWGCAARAKKCCWVIECRLCMQPGFEGMQTEGRVMKPMLEALVDRLQSHNHRRVIGVIALLLLFVWGSVAAWSLMERHNALAANAQVQEELNAAVQSQTQSLFKQAEVSLMVARHWMEAHPTQDPSLAPEFIALVQQLRTASGGLLDIRLATRAGLVRYVPRTPETDNVRVDDREYFKAQAHPETRGFHIGKPVRSKVSGKWGIPVSAPVDVAGGDIGVLFMLITYDRIAAIFDGERLEPSGTIGIASKDGEIIFRSPLSESAIGKSLAKGAGWAHIAAAPAKGLFESPVGIIDGVARLVAYAQVPGYPLLVYVSIGKPDVLRPWQQHTVFLVLVAALISLFALATGLALLRALTASHVAESIVRSADEAIIGKSLDGVVTSWNPGAERIFGYTADEMIGQSILRLIPAHLHDEEAAILSRIRQGQGVDHLETERLCKDGRSIVVSLTAAPIRDALGRLVGASKIARDITSEKAASAQLKLTASVFTNTSEGILITNSRGRIVEVNEAFTQITGYSRDEVMGHSPSTFHARSQGSEVFRAMRRALRQSGQWRGELWSRKKDGQAFAAWLTVTQVRGDRGEVPNYVVLFSDITVLKLQQEELEHGAHFDALTDLPNRLLLSDRLHQAMTLCQRQNQSLAVLYLDLDGFKQVNDLYGHETGDALLVALSRRMKAALRDVDTLARMGGDEFVAVLSGIASTQDCIQLVTRVLAACAEPVHVQGHEVQVTASIGVTLYPQDSADADLLMRHADQAMYEAKQSGKNKYHLFDSAQDAEAKSRAIAQDDVARGLAHQEFVLFYQPKVHMQSGAIIGFEALVRWRHPARGLLLPGAFLPAIERHALNEALGAWVLDTALAQMSQWQVQGLKLSVSVNIAARQLQQPDFATQLADLLADHSDVEPHLLELEVLETSALEDIAMSAKILQECHRQGVRFAMDDFGTGYSSLTYLRHLPVETLKIDQSFVRDMLEDQSDLSIVRGVIGLAAAFHREVIAEGVESVAHGQRLIELGCALGQGYAIARPMPADQVVGWCQEWTPPLAWTQG</sequence>
<dbReference type="SMART" id="SM00267">
    <property type="entry name" value="GGDEF"/>
    <property type="match status" value="1"/>
</dbReference>
<feature type="domain" description="PAS" evidence="2">
    <location>
        <begin position="479"/>
        <end position="549"/>
    </location>
</feature>
<dbReference type="Pfam" id="PF00563">
    <property type="entry name" value="EAL"/>
    <property type="match status" value="1"/>
</dbReference>
<dbReference type="PROSITE" id="PS50887">
    <property type="entry name" value="GGDEF"/>
    <property type="match status" value="1"/>
</dbReference>
<dbReference type="InterPro" id="IPR035965">
    <property type="entry name" value="PAS-like_dom_sf"/>
</dbReference>
<dbReference type="SUPFAM" id="SSF141868">
    <property type="entry name" value="EAL domain-like"/>
    <property type="match status" value="1"/>
</dbReference>
<keyword evidence="7" id="KW-1185">Reference proteome</keyword>
<dbReference type="InterPro" id="IPR000014">
    <property type="entry name" value="PAS"/>
</dbReference>
<dbReference type="Gene3D" id="3.20.20.450">
    <property type="entry name" value="EAL domain"/>
    <property type="match status" value="1"/>
</dbReference>
<reference evidence="6 7" key="1">
    <citation type="submission" date="2018-05" db="EMBL/GenBank/DDBJ databases">
        <title>Rhodoferax soyangensis sp.nov., isolated from an oligotrophic freshwater lake.</title>
        <authorList>
            <person name="Park M."/>
        </authorList>
    </citation>
    <scope>NUCLEOTIDE SEQUENCE [LARGE SCALE GENOMIC DNA]</scope>
    <source>
        <strain evidence="6 7">IMCC26218</strain>
    </source>
</reference>
<dbReference type="AlphaFoldDB" id="A0A3E1RB80"/>
<name>A0A3E1RB80_9BURK</name>
<proteinExistence type="predicted"/>
<dbReference type="PROSITE" id="PS50112">
    <property type="entry name" value="PAS"/>
    <property type="match status" value="2"/>
</dbReference>
<dbReference type="SMART" id="SM00086">
    <property type="entry name" value="PAC"/>
    <property type="match status" value="2"/>
</dbReference>
<dbReference type="CDD" id="cd01948">
    <property type="entry name" value="EAL"/>
    <property type="match status" value="1"/>
</dbReference>
<dbReference type="InterPro" id="IPR000160">
    <property type="entry name" value="GGDEF_dom"/>
</dbReference>
<dbReference type="NCBIfam" id="TIGR00229">
    <property type="entry name" value="sensory_box"/>
    <property type="match status" value="2"/>
</dbReference>
<dbReference type="PROSITE" id="PS50113">
    <property type="entry name" value="PAC"/>
    <property type="match status" value="2"/>
</dbReference>
<dbReference type="Pfam" id="PF22588">
    <property type="entry name" value="dCache_1_like"/>
    <property type="match status" value="1"/>
</dbReference>
<evidence type="ECO:0000313" key="7">
    <source>
        <dbReference type="Proteomes" id="UP000260665"/>
    </source>
</evidence>
<evidence type="ECO:0008006" key="8">
    <source>
        <dbReference type="Google" id="ProtNLM"/>
    </source>
</evidence>
<dbReference type="GO" id="GO:0006355">
    <property type="term" value="P:regulation of DNA-templated transcription"/>
    <property type="evidence" value="ECO:0007669"/>
    <property type="project" value="InterPro"/>
</dbReference>
<accession>A0A3E1RB80</accession>
<dbReference type="Pfam" id="PF00989">
    <property type="entry name" value="PAS"/>
    <property type="match status" value="1"/>
</dbReference>
<dbReference type="CDD" id="cd01949">
    <property type="entry name" value="GGDEF"/>
    <property type="match status" value="1"/>
</dbReference>
<protein>
    <recommendedName>
        <fullName evidence="8">EAL domain-containing protein</fullName>
    </recommendedName>
</protein>
<feature type="transmembrane region" description="Helical" evidence="1">
    <location>
        <begin position="331"/>
        <end position="352"/>
    </location>
</feature>